<reference evidence="1 2" key="1">
    <citation type="submission" date="2016-05" db="EMBL/GenBank/DDBJ databases">
        <title>Comparative analysis of secretome profiles of manganese(II)-oxidizing ascomycete fungi.</title>
        <authorList>
            <consortium name="DOE Joint Genome Institute"/>
            <person name="Zeiner C.A."/>
            <person name="Purvine S.O."/>
            <person name="Zink E.M."/>
            <person name="Wu S."/>
            <person name="Pasa-Tolic L."/>
            <person name="Chaput D.L."/>
            <person name="Haridas S."/>
            <person name="Grigoriev I.V."/>
            <person name="Santelli C.M."/>
            <person name="Hansel C.M."/>
        </authorList>
    </citation>
    <scope>NUCLEOTIDE SEQUENCE [LARGE SCALE GENOMIC DNA]</scope>
    <source>
        <strain evidence="1 2">AP3s5-JAC2a</strain>
    </source>
</reference>
<dbReference type="InParanoid" id="A0A177C9T7"/>
<evidence type="ECO:0000313" key="2">
    <source>
        <dbReference type="Proteomes" id="UP000077069"/>
    </source>
</evidence>
<name>A0A177C9T7_9PLEO</name>
<dbReference type="Proteomes" id="UP000077069">
    <property type="component" value="Unassembled WGS sequence"/>
</dbReference>
<protein>
    <submittedName>
        <fullName evidence="1">Uncharacterized protein</fullName>
    </submittedName>
</protein>
<dbReference type="AlphaFoldDB" id="A0A177C9T7"/>
<organism evidence="1 2">
    <name type="scientific">Paraphaeosphaeria sporulosa</name>
    <dbReference type="NCBI Taxonomy" id="1460663"/>
    <lineage>
        <taxon>Eukaryota</taxon>
        <taxon>Fungi</taxon>
        <taxon>Dikarya</taxon>
        <taxon>Ascomycota</taxon>
        <taxon>Pezizomycotina</taxon>
        <taxon>Dothideomycetes</taxon>
        <taxon>Pleosporomycetidae</taxon>
        <taxon>Pleosporales</taxon>
        <taxon>Massarineae</taxon>
        <taxon>Didymosphaeriaceae</taxon>
        <taxon>Paraphaeosphaeria</taxon>
    </lineage>
</organism>
<dbReference type="GeneID" id="28771126"/>
<gene>
    <name evidence="1" type="ORF">CC84DRAFT_857537</name>
</gene>
<sequence>MCAEKRPTRPVNSHRSMISMALVRKQSHNSLGPPSNTCGRSLWIERLLAKSSISRSPTSYPIRASWGLPSSLQELPGFPVLLLHSSLPLPTLQMRCCSLRNSAWPAARGKGGMRRAEKSREHGVILARTTTNIASAVHKAFITPSRCFRPHNNAAAPHLRSDRPARRLFVGLSRES</sequence>
<accession>A0A177C9T7</accession>
<keyword evidence="2" id="KW-1185">Reference proteome</keyword>
<evidence type="ECO:0000313" key="1">
    <source>
        <dbReference type="EMBL" id="OAG03538.1"/>
    </source>
</evidence>
<dbReference type="RefSeq" id="XP_018033903.1">
    <property type="nucleotide sequence ID" value="XM_018187640.1"/>
</dbReference>
<dbReference type="EMBL" id="KV441554">
    <property type="protein sequence ID" value="OAG03538.1"/>
    <property type="molecule type" value="Genomic_DNA"/>
</dbReference>
<proteinExistence type="predicted"/>